<protein>
    <recommendedName>
        <fullName evidence="2">NTF2-like domain-containing protein</fullName>
    </recommendedName>
</protein>
<proteinExistence type="predicted"/>
<comment type="caution">
    <text evidence="3">The sequence shown here is derived from an EMBL/GenBank/DDBJ whole genome shotgun (WGS) entry which is preliminary data.</text>
</comment>
<keyword evidence="4" id="KW-1185">Reference proteome</keyword>
<evidence type="ECO:0000259" key="2">
    <source>
        <dbReference type="Pfam" id="PF26534"/>
    </source>
</evidence>
<evidence type="ECO:0000313" key="3">
    <source>
        <dbReference type="EMBL" id="KAK3045961.1"/>
    </source>
</evidence>
<dbReference type="InterPro" id="IPR058645">
    <property type="entry name" value="NTF2-like_dom_7"/>
</dbReference>
<dbReference type="Pfam" id="PF26534">
    <property type="entry name" value="NTF2_7"/>
    <property type="match status" value="1"/>
</dbReference>
<accession>A0AAJ0D4U6</accession>
<feature type="signal peptide" evidence="1">
    <location>
        <begin position="1"/>
        <end position="17"/>
    </location>
</feature>
<name>A0AAJ0D4U6_9PEZI</name>
<evidence type="ECO:0000256" key="1">
    <source>
        <dbReference type="SAM" id="SignalP"/>
    </source>
</evidence>
<reference evidence="3" key="1">
    <citation type="submission" date="2023-04" db="EMBL/GenBank/DDBJ databases">
        <title>Black Yeasts Isolated from many extreme environments.</title>
        <authorList>
            <person name="Coleine C."/>
            <person name="Stajich J.E."/>
            <person name="Selbmann L."/>
        </authorList>
    </citation>
    <scope>NUCLEOTIDE SEQUENCE</scope>
    <source>
        <strain evidence="3">CCFEE 5312</strain>
    </source>
</reference>
<feature type="domain" description="NTF2-like" evidence="2">
    <location>
        <begin position="26"/>
        <end position="128"/>
    </location>
</feature>
<dbReference type="AlphaFoldDB" id="A0AAJ0D4U6"/>
<evidence type="ECO:0000313" key="4">
    <source>
        <dbReference type="Proteomes" id="UP001271007"/>
    </source>
</evidence>
<organism evidence="3 4">
    <name type="scientific">Extremus antarcticus</name>
    <dbReference type="NCBI Taxonomy" id="702011"/>
    <lineage>
        <taxon>Eukaryota</taxon>
        <taxon>Fungi</taxon>
        <taxon>Dikarya</taxon>
        <taxon>Ascomycota</taxon>
        <taxon>Pezizomycotina</taxon>
        <taxon>Dothideomycetes</taxon>
        <taxon>Dothideomycetidae</taxon>
        <taxon>Mycosphaerellales</taxon>
        <taxon>Extremaceae</taxon>
        <taxon>Extremus</taxon>
    </lineage>
</organism>
<feature type="chain" id="PRO_5042467475" description="NTF2-like domain-containing protein" evidence="1">
    <location>
        <begin position="18"/>
        <end position="146"/>
    </location>
</feature>
<dbReference type="EMBL" id="JAWDJX010000129">
    <property type="protein sequence ID" value="KAK3045961.1"/>
    <property type="molecule type" value="Genomic_DNA"/>
</dbReference>
<sequence>MKFSVVALAALAPLAIAAPSKRNWGNCVSQSEAELLVSRYAAVISTSPSDLGGPVRTARAIAAQGYVEQSDSANILGGLPLGEPTVSGKRNWIFESQNNPPFPTSTEEVIAACDKLTDVRFEFNSFAAALDTGYTIFYANGTRYGV</sequence>
<dbReference type="Proteomes" id="UP001271007">
    <property type="component" value="Unassembled WGS sequence"/>
</dbReference>
<gene>
    <name evidence="3" type="ORF">LTR09_012516</name>
</gene>
<keyword evidence="1" id="KW-0732">Signal</keyword>